<keyword evidence="1" id="KW-1133">Transmembrane helix</keyword>
<evidence type="ECO:0000256" key="1">
    <source>
        <dbReference type="SAM" id="Phobius"/>
    </source>
</evidence>
<evidence type="ECO:0000313" key="3">
    <source>
        <dbReference type="Proteomes" id="UP001328107"/>
    </source>
</evidence>
<keyword evidence="1" id="KW-0472">Membrane</keyword>
<name>A0AAN5CTU0_9BILA</name>
<reference evidence="3" key="1">
    <citation type="submission" date="2022-10" db="EMBL/GenBank/DDBJ databases">
        <title>Genome assembly of Pristionchus species.</title>
        <authorList>
            <person name="Yoshida K."/>
            <person name="Sommer R.J."/>
        </authorList>
    </citation>
    <scope>NUCLEOTIDE SEQUENCE [LARGE SCALE GENOMIC DNA]</scope>
    <source>
        <strain evidence="3">RS5460</strain>
    </source>
</reference>
<sequence>AKAYRKYLLTLQRMYGIIGGEMAFAYCCCVLYRRKILLPPEAFSSFSGRRYTASLIAAQVCAILTISTVVYNISLKIGSVQVLSSI</sequence>
<gene>
    <name evidence="2" type="ORF">PMAYCL1PPCAC_20689</name>
</gene>
<feature type="non-terminal residue" evidence="2">
    <location>
        <position position="86"/>
    </location>
</feature>
<keyword evidence="1" id="KW-0812">Transmembrane</keyword>
<evidence type="ECO:0000313" key="2">
    <source>
        <dbReference type="EMBL" id="GMR50494.1"/>
    </source>
</evidence>
<dbReference type="AlphaFoldDB" id="A0AAN5CTU0"/>
<evidence type="ECO:0008006" key="4">
    <source>
        <dbReference type="Google" id="ProtNLM"/>
    </source>
</evidence>
<dbReference type="Proteomes" id="UP001328107">
    <property type="component" value="Unassembled WGS sequence"/>
</dbReference>
<accession>A0AAN5CTU0</accession>
<organism evidence="2 3">
    <name type="scientific">Pristionchus mayeri</name>
    <dbReference type="NCBI Taxonomy" id="1317129"/>
    <lineage>
        <taxon>Eukaryota</taxon>
        <taxon>Metazoa</taxon>
        <taxon>Ecdysozoa</taxon>
        <taxon>Nematoda</taxon>
        <taxon>Chromadorea</taxon>
        <taxon>Rhabditida</taxon>
        <taxon>Rhabditina</taxon>
        <taxon>Diplogasteromorpha</taxon>
        <taxon>Diplogasteroidea</taxon>
        <taxon>Neodiplogasteridae</taxon>
        <taxon>Pristionchus</taxon>
    </lineage>
</organism>
<feature type="non-terminal residue" evidence="2">
    <location>
        <position position="1"/>
    </location>
</feature>
<feature type="transmembrane region" description="Helical" evidence="1">
    <location>
        <begin position="53"/>
        <end position="73"/>
    </location>
</feature>
<dbReference type="EMBL" id="BTRK01000004">
    <property type="protein sequence ID" value="GMR50494.1"/>
    <property type="molecule type" value="Genomic_DNA"/>
</dbReference>
<comment type="caution">
    <text evidence="2">The sequence shown here is derived from an EMBL/GenBank/DDBJ whole genome shotgun (WGS) entry which is preliminary data.</text>
</comment>
<protein>
    <recommendedName>
        <fullName evidence="4">G protein-coupled receptor</fullName>
    </recommendedName>
</protein>
<feature type="transmembrane region" description="Helical" evidence="1">
    <location>
        <begin position="14"/>
        <end position="32"/>
    </location>
</feature>
<keyword evidence="3" id="KW-1185">Reference proteome</keyword>
<proteinExistence type="predicted"/>